<dbReference type="PANTHER" id="PTHR46165:SF2">
    <property type="entry name" value="SET AND MYND DOMAIN-CONTAINING PROTEIN 4"/>
    <property type="match status" value="1"/>
</dbReference>
<dbReference type="InterPro" id="IPR011990">
    <property type="entry name" value="TPR-like_helical_dom_sf"/>
</dbReference>
<evidence type="ECO:0000256" key="3">
    <source>
        <dbReference type="ARBA" id="ARBA00022691"/>
    </source>
</evidence>
<evidence type="ECO:0000256" key="1">
    <source>
        <dbReference type="ARBA" id="ARBA00022603"/>
    </source>
</evidence>
<accession>A0A9N9QSX1</accession>
<dbReference type="GO" id="GO:0005634">
    <property type="term" value="C:nucleus"/>
    <property type="evidence" value="ECO:0007669"/>
    <property type="project" value="TreeGrafter"/>
</dbReference>
<keyword evidence="3" id="KW-0949">S-adenosyl-L-methionine</keyword>
<dbReference type="GO" id="GO:0032259">
    <property type="term" value="P:methylation"/>
    <property type="evidence" value="ECO:0007669"/>
    <property type="project" value="UniProtKB-KW"/>
</dbReference>
<dbReference type="EMBL" id="OU893332">
    <property type="protein sequence ID" value="CAG9782075.1"/>
    <property type="molecule type" value="Genomic_DNA"/>
</dbReference>
<dbReference type="GO" id="GO:0005737">
    <property type="term" value="C:cytoplasm"/>
    <property type="evidence" value="ECO:0007669"/>
    <property type="project" value="TreeGrafter"/>
</dbReference>
<dbReference type="GO" id="GO:0008168">
    <property type="term" value="F:methyltransferase activity"/>
    <property type="evidence" value="ECO:0007669"/>
    <property type="project" value="UniProtKB-KW"/>
</dbReference>
<protein>
    <submittedName>
        <fullName evidence="4">Uncharacterized protein</fullName>
    </submittedName>
</protein>
<dbReference type="Gene3D" id="1.25.40.10">
    <property type="entry name" value="Tetratricopeptide repeat domain"/>
    <property type="match status" value="1"/>
</dbReference>
<evidence type="ECO:0000313" key="4">
    <source>
        <dbReference type="EMBL" id="CAG9782075.1"/>
    </source>
</evidence>
<dbReference type="SUPFAM" id="SSF48452">
    <property type="entry name" value="TPR-like"/>
    <property type="match status" value="1"/>
</dbReference>
<reference evidence="4" key="1">
    <citation type="submission" date="2021-12" db="EMBL/GenBank/DDBJ databases">
        <authorList>
            <person name="King R."/>
        </authorList>
    </citation>
    <scope>NUCLEOTIDE SEQUENCE</scope>
</reference>
<name>A0A9N9QSX1_9NEOP</name>
<dbReference type="InterPro" id="IPR052097">
    <property type="entry name" value="SET-MYND_domain_protein"/>
</dbReference>
<reference evidence="4" key="2">
    <citation type="submission" date="2022-10" db="EMBL/GenBank/DDBJ databases">
        <authorList>
            <consortium name="ENA_rothamsted_submissions"/>
            <consortium name="culmorum"/>
            <person name="King R."/>
        </authorList>
    </citation>
    <scope>NUCLEOTIDE SEQUENCE</scope>
</reference>
<proteinExistence type="predicted"/>
<evidence type="ECO:0000313" key="5">
    <source>
        <dbReference type="Proteomes" id="UP001153714"/>
    </source>
</evidence>
<evidence type="ECO:0000256" key="2">
    <source>
        <dbReference type="ARBA" id="ARBA00022679"/>
    </source>
</evidence>
<dbReference type="PANTHER" id="PTHR46165">
    <property type="entry name" value="SET AND MYND DOMAIN-CONTAINING PROTEIN 4"/>
    <property type="match status" value="1"/>
</dbReference>
<keyword evidence="5" id="KW-1185">Reference proteome</keyword>
<keyword evidence="2" id="KW-0808">Transferase</keyword>
<dbReference type="Proteomes" id="UP001153714">
    <property type="component" value="Chromosome 1"/>
</dbReference>
<organism evidence="4 5">
    <name type="scientific">Diatraea saccharalis</name>
    <name type="common">sugarcane borer</name>
    <dbReference type="NCBI Taxonomy" id="40085"/>
    <lineage>
        <taxon>Eukaryota</taxon>
        <taxon>Metazoa</taxon>
        <taxon>Ecdysozoa</taxon>
        <taxon>Arthropoda</taxon>
        <taxon>Hexapoda</taxon>
        <taxon>Insecta</taxon>
        <taxon>Pterygota</taxon>
        <taxon>Neoptera</taxon>
        <taxon>Endopterygota</taxon>
        <taxon>Lepidoptera</taxon>
        <taxon>Glossata</taxon>
        <taxon>Ditrysia</taxon>
        <taxon>Pyraloidea</taxon>
        <taxon>Crambidae</taxon>
        <taxon>Crambinae</taxon>
        <taxon>Diatraea</taxon>
    </lineage>
</organism>
<keyword evidence="1" id="KW-0489">Methyltransferase</keyword>
<dbReference type="GO" id="GO:0042826">
    <property type="term" value="F:histone deacetylase binding"/>
    <property type="evidence" value="ECO:0007669"/>
    <property type="project" value="TreeGrafter"/>
</dbReference>
<gene>
    <name evidence="4" type="ORF">DIATSA_LOCUS366</name>
</gene>
<dbReference type="AlphaFoldDB" id="A0A9N9QSX1"/>
<sequence>MNSLNMPEDCAQQWEIILLLLSAEEKKIDRTDESEIDTMSYFWRNEGVRKILMHWLQQMHNTYAKKISETDTATKCDEVSLLWRQRGNDKFRANRVEESYRCYCESVLYARQDGPMYPLALANRSAALLRAKRFKECLSDIKLALESGYPREQSHKLLLRRADCLIELGWREEAHSTLAAASEHALTEFDRHIKILEKKLEALETVEPDDDVTLLTCYKGENPNFYAASNALELR</sequence>
<dbReference type="OrthoDB" id="62495at2759"/>